<evidence type="ECO:0000313" key="2">
    <source>
        <dbReference type="EMBL" id="GGB03966.1"/>
    </source>
</evidence>
<dbReference type="GO" id="GO:0005737">
    <property type="term" value="C:cytoplasm"/>
    <property type="evidence" value="ECO:0007669"/>
    <property type="project" value="TreeGrafter"/>
</dbReference>
<dbReference type="InterPro" id="IPR000182">
    <property type="entry name" value="GNAT_dom"/>
</dbReference>
<evidence type="ECO:0000313" key="3">
    <source>
        <dbReference type="Proteomes" id="UP000606922"/>
    </source>
</evidence>
<feature type="domain" description="N-acetyltransferase" evidence="1">
    <location>
        <begin position="11"/>
        <end position="175"/>
    </location>
</feature>
<dbReference type="GO" id="GO:0008999">
    <property type="term" value="F:protein-N-terminal-alanine acetyltransferase activity"/>
    <property type="evidence" value="ECO:0007669"/>
    <property type="project" value="TreeGrafter"/>
</dbReference>
<reference evidence="2" key="1">
    <citation type="journal article" date="2014" name="Int. J. Syst. Evol. Microbiol.">
        <title>Complete genome sequence of Corynebacterium casei LMG S-19264T (=DSM 44701T), isolated from a smear-ripened cheese.</title>
        <authorList>
            <consortium name="US DOE Joint Genome Institute (JGI-PGF)"/>
            <person name="Walter F."/>
            <person name="Albersmeier A."/>
            <person name="Kalinowski J."/>
            <person name="Ruckert C."/>
        </authorList>
    </citation>
    <scope>NUCLEOTIDE SEQUENCE</scope>
    <source>
        <strain evidence="2">CGMCC 1.12813</strain>
    </source>
</reference>
<dbReference type="Gene3D" id="3.40.630.30">
    <property type="match status" value="1"/>
</dbReference>
<keyword evidence="3" id="KW-1185">Reference proteome</keyword>
<evidence type="ECO:0000259" key="1">
    <source>
        <dbReference type="PROSITE" id="PS51186"/>
    </source>
</evidence>
<accession>A0A916WJJ2</accession>
<dbReference type="GO" id="GO:1990189">
    <property type="term" value="F:protein N-terminal-serine acetyltransferase activity"/>
    <property type="evidence" value="ECO:0007669"/>
    <property type="project" value="TreeGrafter"/>
</dbReference>
<dbReference type="AlphaFoldDB" id="A0A916WJJ2"/>
<dbReference type="EMBL" id="BMGB01000001">
    <property type="protein sequence ID" value="GGB03966.1"/>
    <property type="molecule type" value="Genomic_DNA"/>
</dbReference>
<dbReference type="RefSeq" id="WP_188510325.1">
    <property type="nucleotide sequence ID" value="NZ_BMGB01000001.1"/>
</dbReference>
<gene>
    <name evidence="2" type="ORF">GCM10010979_18330</name>
</gene>
<name>A0A916WJJ2_9MICO</name>
<dbReference type="Proteomes" id="UP000606922">
    <property type="component" value="Unassembled WGS sequence"/>
</dbReference>
<dbReference type="PROSITE" id="PS51186">
    <property type="entry name" value="GNAT"/>
    <property type="match status" value="1"/>
</dbReference>
<dbReference type="Pfam" id="PF13302">
    <property type="entry name" value="Acetyltransf_3"/>
    <property type="match status" value="1"/>
</dbReference>
<dbReference type="SUPFAM" id="SSF55729">
    <property type="entry name" value="Acyl-CoA N-acyltransferases (Nat)"/>
    <property type="match status" value="1"/>
</dbReference>
<proteinExistence type="predicted"/>
<protein>
    <submittedName>
        <fullName evidence="2">GNAT family acetyltransferase</fullName>
    </submittedName>
</protein>
<dbReference type="PANTHER" id="PTHR43441:SF10">
    <property type="entry name" value="ACETYLTRANSFERASE"/>
    <property type="match status" value="1"/>
</dbReference>
<organism evidence="2 3">
    <name type="scientific">Conyzicola nivalis</name>
    <dbReference type="NCBI Taxonomy" id="1477021"/>
    <lineage>
        <taxon>Bacteria</taxon>
        <taxon>Bacillati</taxon>
        <taxon>Actinomycetota</taxon>
        <taxon>Actinomycetes</taxon>
        <taxon>Micrococcales</taxon>
        <taxon>Microbacteriaceae</taxon>
        <taxon>Conyzicola</taxon>
    </lineage>
</organism>
<reference evidence="2" key="2">
    <citation type="submission" date="2020-09" db="EMBL/GenBank/DDBJ databases">
        <authorList>
            <person name="Sun Q."/>
            <person name="Zhou Y."/>
        </authorList>
    </citation>
    <scope>NUCLEOTIDE SEQUENCE</scope>
    <source>
        <strain evidence="2">CGMCC 1.12813</strain>
    </source>
</reference>
<dbReference type="InterPro" id="IPR051908">
    <property type="entry name" value="Ribosomal_N-acetyltransferase"/>
</dbReference>
<dbReference type="InterPro" id="IPR016181">
    <property type="entry name" value="Acyl_CoA_acyltransferase"/>
</dbReference>
<dbReference type="PANTHER" id="PTHR43441">
    <property type="entry name" value="RIBOSOMAL-PROTEIN-SERINE ACETYLTRANSFERASE"/>
    <property type="match status" value="1"/>
</dbReference>
<sequence length="187" mass="21175">MIPPTIRSERLTLDSLRASDADAVYRYCQDAEVQRWVHIPSPYTRADAEFFVTTYATDAASSSAMTLWAIRSEARDLLGVIELRHEPLGSATVGFWLGKDHRGQSIMTEALATLVEYSFDAQGLDLDRLRWESFAGNYGSAVVARRNGFHFEGTLRRAVVHRDTRVDTWNASLLRSDDREIHDGWPL</sequence>
<comment type="caution">
    <text evidence="2">The sequence shown here is derived from an EMBL/GenBank/DDBJ whole genome shotgun (WGS) entry which is preliminary data.</text>
</comment>